<gene>
    <name evidence="2" type="ORF">C2E21_1208</name>
</gene>
<comment type="caution">
    <text evidence="2">The sequence shown here is derived from an EMBL/GenBank/DDBJ whole genome shotgun (WGS) entry which is preliminary data.</text>
</comment>
<protein>
    <submittedName>
        <fullName evidence="2">ANTAR domain</fullName>
    </submittedName>
</protein>
<reference evidence="2 3" key="1">
    <citation type="journal article" date="2018" name="Plant J.">
        <title>Genome sequences of Chlorella sorokiniana UTEX 1602 and Micractinium conductrix SAG 241.80: implications to maltose excretion by a green alga.</title>
        <authorList>
            <person name="Arriola M.B."/>
            <person name="Velmurugan N."/>
            <person name="Zhang Y."/>
            <person name="Plunkett M.H."/>
            <person name="Hondzo H."/>
            <person name="Barney B.M."/>
        </authorList>
    </citation>
    <scope>NUCLEOTIDE SEQUENCE [LARGE SCALE GENOMIC DNA]</scope>
    <source>
        <strain evidence="3">UTEX 1602</strain>
    </source>
</reference>
<evidence type="ECO:0000313" key="2">
    <source>
        <dbReference type="EMBL" id="PRW60526.1"/>
    </source>
</evidence>
<dbReference type="EMBL" id="LHPG02000002">
    <property type="protein sequence ID" value="PRW60526.1"/>
    <property type="molecule type" value="Genomic_DNA"/>
</dbReference>
<name>A0A2P6U2J3_CHLSO</name>
<feature type="chain" id="PRO_5015197296" evidence="1">
    <location>
        <begin position="23"/>
        <end position="446"/>
    </location>
</feature>
<organism evidence="2 3">
    <name type="scientific">Chlorella sorokiniana</name>
    <name type="common">Freshwater green alga</name>
    <dbReference type="NCBI Taxonomy" id="3076"/>
    <lineage>
        <taxon>Eukaryota</taxon>
        <taxon>Viridiplantae</taxon>
        <taxon>Chlorophyta</taxon>
        <taxon>core chlorophytes</taxon>
        <taxon>Trebouxiophyceae</taxon>
        <taxon>Chlorellales</taxon>
        <taxon>Chlorellaceae</taxon>
        <taxon>Chlorella clade</taxon>
        <taxon>Chlorella</taxon>
    </lineage>
</organism>
<evidence type="ECO:0000313" key="3">
    <source>
        <dbReference type="Proteomes" id="UP000239899"/>
    </source>
</evidence>
<keyword evidence="3" id="KW-1185">Reference proteome</keyword>
<dbReference type="Proteomes" id="UP000239899">
    <property type="component" value="Unassembled WGS sequence"/>
</dbReference>
<dbReference type="AlphaFoldDB" id="A0A2P6U2J3"/>
<evidence type="ECO:0000256" key="1">
    <source>
        <dbReference type="SAM" id="SignalP"/>
    </source>
</evidence>
<proteinExistence type="predicted"/>
<keyword evidence="1" id="KW-0732">Signal</keyword>
<feature type="signal peptide" evidence="1">
    <location>
        <begin position="1"/>
        <end position="22"/>
    </location>
</feature>
<accession>A0A2P6U2J3</accession>
<dbReference type="OrthoDB" id="520447at2759"/>
<sequence length="446" mass="49057">MKRATLACLLLLLLVGSQPAEGSSSRYQPPSHLATVTPDIAGKPCIYTPALLPEYTDATTYKNTALLTSCTDTRLTDAQKTACLTCLAIRDERRCLAQTAVVSHGADKESCAWVGPADRSRLPCSLSRGRGWSFGWCYRSEKAQTVVRFSLGINSPSNQAFTFDPSTCLIDMEFEYNNWWTPTFYPMAEFAWYLNGFDSKGEELPGGLQSGMSCVLTGTMRRCSKRIVVHKAASFLFNFRRAIFTGNQAILAALRQSDPSCADTPVGTCSSPAQTFDYTMRITEHKCVRARGTFAPSSILAPLGQPGMILTPGGRDPYMAKWQVFYLAGVSRASWTVRTRIPMVVAAITYSQIFGEPNKLDPIAACQRTDTRGTCDMTKLAAVALPGSYCLGTQCSADIPVTPDQWDRVLFISYPGIWTYPRGPDFFYNATAWPPVLANITLDTWP</sequence>